<evidence type="ECO:0000313" key="3">
    <source>
        <dbReference type="Proteomes" id="UP001152523"/>
    </source>
</evidence>
<name>A0AAV0EZR3_9ASTE</name>
<organism evidence="2 3">
    <name type="scientific">Cuscuta epithymum</name>
    <dbReference type="NCBI Taxonomy" id="186058"/>
    <lineage>
        <taxon>Eukaryota</taxon>
        <taxon>Viridiplantae</taxon>
        <taxon>Streptophyta</taxon>
        <taxon>Embryophyta</taxon>
        <taxon>Tracheophyta</taxon>
        <taxon>Spermatophyta</taxon>
        <taxon>Magnoliopsida</taxon>
        <taxon>eudicotyledons</taxon>
        <taxon>Gunneridae</taxon>
        <taxon>Pentapetalae</taxon>
        <taxon>asterids</taxon>
        <taxon>lamiids</taxon>
        <taxon>Solanales</taxon>
        <taxon>Convolvulaceae</taxon>
        <taxon>Cuscuteae</taxon>
        <taxon>Cuscuta</taxon>
        <taxon>Cuscuta subgen. Cuscuta</taxon>
    </lineage>
</organism>
<dbReference type="Proteomes" id="UP001152523">
    <property type="component" value="Unassembled WGS sequence"/>
</dbReference>
<comment type="caution">
    <text evidence="2">The sequence shown here is derived from an EMBL/GenBank/DDBJ whole genome shotgun (WGS) entry which is preliminary data.</text>
</comment>
<sequence>MWSVLRLISGIIIFRFSARWAHQFSLIKAPNAHKQNPTYFCLIENLLRNSDISENSMLFSSSPFTLGVSSRKLRTHMFFSSALPLHSHQTDFSCYNHNISQTNY</sequence>
<feature type="chain" id="PRO_5044009860" description="Secreted protein" evidence="1">
    <location>
        <begin position="22"/>
        <end position="104"/>
    </location>
</feature>
<dbReference type="EMBL" id="CAMAPF010000951">
    <property type="protein sequence ID" value="CAH9128707.1"/>
    <property type="molecule type" value="Genomic_DNA"/>
</dbReference>
<accession>A0AAV0EZR3</accession>
<keyword evidence="3" id="KW-1185">Reference proteome</keyword>
<proteinExistence type="predicted"/>
<keyword evidence="1" id="KW-0732">Signal</keyword>
<evidence type="ECO:0000256" key="1">
    <source>
        <dbReference type="SAM" id="SignalP"/>
    </source>
</evidence>
<dbReference type="AlphaFoldDB" id="A0AAV0EZR3"/>
<feature type="signal peptide" evidence="1">
    <location>
        <begin position="1"/>
        <end position="21"/>
    </location>
</feature>
<protein>
    <recommendedName>
        <fullName evidence="4">Secreted protein</fullName>
    </recommendedName>
</protein>
<gene>
    <name evidence="2" type="ORF">CEPIT_LOCUS29284</name>
</gene>
<evidence type="ECO:0000313" key="2">
    <source>
        <dbReference type="EMBL" id="CAH9128707.1"/>
    </source>
</evidence>
<reference evidence="2" key="1">
    <citation type="submission" date="2022-07" db="EMBL/GenBank/DDBJ databases">
        <authorList>
            <person name="Macas J."/>
            <person name="Novak P."/>
            <person name="Neumann P."/>
        </authorList>
    </citation>
    <scope>NUCLEOTIDE SEQUENCE</scope>
</reference>
<evidence type="ECO:0008006" key="4">
    <source>
        <dbReference type="Google" id="ProtNLM"/>
    </source>
</evidence>